<comment type="caution">
    <text evidence="1">The sequence shown here is derived from an EMBL/GenBank/DDBJ whole genome shotgun (WGS) entry which is preliminary data.</text>
</comment>
<evidence type="ECO:0000313" key="1">
    <source>
        <dbReference type="EMBL" id="EOH94834.1"/>
    </source>
</evidence>
<proteinExistence type="predicted"/>
<evidence type="ECO:0000313" key="2">
    <source>
        <dbReference type="Proteomes" id="UP000013782"/>
    </source>
</evidence>
<reference evidence="1 2" key="1">
    <citation type="submission" date="2013-02" db="EMBL/GenBank/DDBJ databases">
        <title>The Genome Sequence of Enterococcus pallens BAA-351.</title>
        <authorList>
            <consortium name="The Broad Institute Genome Sequencing Platform"/>
            <consortium name="The Broad Institute Genome Sequencing Center for Infectious Disease"/>
            <person name="Earl A.M."/>
            <person name="Gilmore M.S."/>
            <person name="Lebreton F."/>
            <person name="Walker B."/>
            <person name="Young S.K."/>
            <person name="Zeng Q."/>
            <person name="Gargeya S."/>
            <person name="Fitzgerald M."/>
            <person name="Haas B."/>
            <person name="Abouelleil A."/>
            <person name="Alvarado L."/>
            <person name="Arachchi H.M."/>
            <person name="Berlin A.M."/>
            <person name="Chapman S.B."/>
            <person name="Dewar J."/>
            <person name="Goldberg J."/>
            <person name="Griggs A."/>
            <person name="Gujja S."/>
            <person name="Hansen M."/>
            <person name="Howarth C."/>
            <person name="Imamovic A."/>
            <person name="Larimer J."/>
            <person name="McCowan C."/>
            <person name="Murphy C."/>
            <person name="Neiman D."/>
            <person name="Pearson M."/>
            <person name="Priest M."/>
            <person name="Roberts A."/>
            <person name="Saif S."/>
            <person name="Shea T."/>
            <person name="Sisk P."/>
            <person name="Sykes S."/>
            <person name="Wortman J."/>
            <person name="Nusbaum C."/>
            <person name="Birren B."/>
        </authorList>
    </citation>
    <scope>NUCLEOTIDE SEQUENCE [LARGE SCALE GENOMIC DNA]</scope>
    <source>
        <strain evidence="1 2">ATCC BAA-351</strain>
    </source>
</reference>
<keyword evidence="2" id="KW-1185">Reference proteome</keyword>
<accession>R2T3M1</accession>
<sequence length="79" mass="9379">MDLKKYALMVLKGNDVKDVDYFGFQYLRTTPNRVALVVWDDLKKEKASIPIVSKEKRTQEKPWENIHPNYTWVPILDIK</sequence>
<name>R2T3M1_9ENTE</name>
<dbReference type="STRING" id="160454.RV10_GL004130"/>
<organism evidence="1 2">
    <name type="scientific">Enterococcus pallens ATCC BAA-351</name>
    <dbReference type="NCBI Taxonomy" id="1158607"/>
    <lineage>
        <taxon>Bacteria</taxon>
        <taxon>Bacillati</taxon>
        <taxon>Bacillota</taxon>
        <taxon>Bacilli</taxon>
        <taxon>Lactobacillales</taxon>
        <taxon>Enterococcaceae</taxon>
        <taxon>Enterococcus</taxon>
    </lineage>
</organism>
<dbReference type="Proteomes" id="UP000013782">
    <property type="component" value="Unassembled WGS sequence"/>
</dbReference>
<dbReference type="PATRIC" id="fig|1158607.3.peg.1721"/>
<dbReference type="HOGENOM" id="CLU_182197_0_0_9"/>
<dbReference type="EMBL" id="AJAQ01000014">
    <property type="protein sequence ID" value="EOH94834.1"/>
    <property type="molecule type" value="Genomic_DNA"/>
</dbReference>
<gene>
    <name evidence="1" type="ORF">UAU_01756</name>
</gene>
<dbReference type="AlphaFoldDB" id="R2T3M1"/>
<dbReference type="RefSeq" id="WP_010756753.1">
    <property type="nucleotide sequence ID" value="NZ_ASWD01000006.1"/>
</dbReference>
<protein>
    <submittedName>
        <fullName evidence="1">Uncharacterized protein</fullName>
    </submittedName>
</protein>